<evidence type="ECO:0000313" key="2">
    <source>
        <dbReference type="Proteomes" id="UP000015104"/>
    </source>
</evidence>
<dbReference type="EnsemblMetazoa" id="tetur41g00722.1">
    <property type="protein sequence ID" value="tetur41g00722.1"/>
    <property type="gene ID" value="tetur41g00722"/>
</dbReference>
<organism evidence="1 2">
    <name type="scientific">Tetranychus urticae</name>
    <name type="common">Two-spotted spider mite</name>
    <dbReference type="NCBI Taxonomy" id="32264"/>
    <lineage>
        <taxon>Eukaryota</taxon>
        <taxon>Metazoa</taxon>
        <taxon>Ecdysozoa</taxon>
        <taxon>Arthropoda</taxon>
        <taxon>Chelicerata</taxon>
        <taxon>Arachnida</taxon>
        <taxon>Acari</taxon>
        <taxon>Acariformes</taxon>
        <taxon>Trombidiformes</taxon>
        <taxon>Prostigmata</taxon>
        <taxon>Eleutherengona</taxon>
        <taxon>Raphignathae</taxon>
        <taxon>Tetranychoidea</taxon>
        <taxon>Tetranychidae</taxon>
        <taxon>Tetranychus</taxon>
    </lineage>
</organism>
<name>T1L501_TETUR</name>
<dbReference type="AlphaFoldDB" id="T1L501"/>
<keyword evidence="2" id="KW-1185">Reference proteome</keyword>
<protein>
    <submittedName>
        <fullName evidence="1">Uncharacterized protein</fullName>
    </submittedName>
</protein>
<evidence type="ECO:0000313" key="1">
    <source>
        <dbReference type="EnsemblMetazoa" id="tetur41g00722.1"/>
    </source>
</evidence>
<dbReference type="HOGENOM" id="CLU_3225238_0_0_1"/>
<proteinExistence type="predicted"/>
<dbReference type="EMBL" id="CAEY01001179">
    <property type="status" value="NOT_ANNOTATED_CDS"/>
    <property type="molecule type" value="Genomic_DNA"/>
</dbReference>
<dbReference type="Proteomes" id="UP000015104">
    <property type="component" value="Unassembled WGS sequence"/>
</dbReference>
<reference evidence="2" key="1">
    <citation type="submission" date="2011-08" db="EMBL/GenBank/DDBJ databases">
        <authorList>
            <person name="Rombauts S."/>
        </authorList>
    </citation>
    <scope>NUCLEOTIDE SEQUENCE</scope>
    <source>
        <strain evidence="2">London</strain>
    </source>
</reference>
<reference evidence="1" key="2">
    <citation type="submission" date="2015-06" db="UniProtKB">
        <authorList>
            <consortium name="EnsemblMetazoa"/>
        </authorList>
    </citation>
    <scope>IDENTIFICATION</scope>
</reference>
<sequence>MDCKIYRGKDNIRSEQINSIRIVADIKTAELSKQYTRFRLEQGS</sequence>
<accession>T1L501</accession>